<dbReference type="InterPro" id="IPR050659">
    <property type="entry name" value="Peptidase_M24B"/>
</dbReference>
<dbReference type="CDD" id="cd01092">
    <property type="entry name" value="APP-like"/>
    <property type="match status" value="1"/>
</dbReference>
<proteinExistence type="predicted"/>
<dbReference type="Proteomes" id="UP000231246">
    <property type="component" value="Unassembled WGS sequence"/>
</dbReference>
<protein>
    <recommendedName>
        <fullName evidence="1">Peptidase M24 domain-containing protein</fullName>
    </recommendedName>
</protein>
<dbReference type="PANTHER" id="PTHR46112:SF2">
    <property type="entry name" value="XAA-PRO AMINOPEPTIDASE P-RELATED"/>
    <property type="match status" value="1"/>
</dbReference>
<gene>
    <name evidence="2" type="ORF">COW99_00340</name>
</gene>
<accession>A0A2H0BYL2</accession>
<dbReference type="EMBL" id="PCTA01000003">
    <property type="protein sequence ID" value="PIP62120.1"/>
    <property type="molecule type" value="Genomic_DNA"/>
</dbReference>
<name>A0A2H0BYL2_9BACT</name>
<reference evidence="2 3" key="1">
    <citation type="submission" date="2017-09" db="EMBL/GenBank/DDBJ databases">
        <title>Depth-based differentiation of microbial function through sediment-hosted aquifers and enrichment of novel symbionts in the deep terrestrial subsurface.</title>
        <authorList>
            <person name="Probst A.J."/>
            <person name="Ladd B."/>
            <person name="Jarett J.K."/>
            <person name="Geller-Mcgrath D.E."/>
            <person name="Sieber C.M."/>
            <person name="Emerson J.B."/>
            <person name="Anantharaman K."/>
            <person name="Thomas B.C."/>
            <person name="Malmstrom R."/>
            <person name="Stieglmeier M."/>
            <person name="Klingl A."/>
            <person name="Woyke T."/>
            <person name="Ryan C.M."/>
            <person name="Banfield J.F."/>
        </authorList>
    </citation>
    <scope>NUCLEOTIDE SEQUENCE [LARGE SCALE GENOMIC DNA]</scope>
    <source>
        <strain evidence="2">CG22_combo_CG10-13_8_21_14_all_38_20</strain>
    </source>
</reference>
<evidence type="ECO:0000313" key="3">
    <source>
        <dbReference type="Proteomes" id="UP000231246"/>
    </source>
</evidence>
<sequence length="237" mass="26181">MNMIKNKDEIKNIREACRIAAKTWEIVEPQIKIGRSEREIADEIISTMLKLGADKKPESFPTIVAVGSNSVTAHHETGNRKVKQNSVVLVDFGCRFNGYCSDMTRTIFFGEPTNLYIKIKKAVDTAYITAVNLLTPGVRVSDVDRAARDVITEAGYGKQFIHTTGHGLGLKIHEPPNIYLKSKNRLKAGMAITIEPGIYLPGKFGYRYENTLIVTRLGSENMTTLYSAGGTDPVGSK</sequence>
<dbReference type="AlphaFoldDB" id="A0A2H0BYL2"/>
<organism evidence="2 3">
    <name type="scientific">Candidatus Roizmanbacteria bacterium CG22_combo_CG10-13_8_21_14_all_38_20</name>
    <dbReference type="NCBI Taxonomy" id="1974862"/>
    <lineage>
        <taxon>Bacteria</taxon>
        <taxon>Candidatus Roizmaniibacteriota</taxon>
    </lineage>
</organism>
<dbReference type="InterPro" id="IPR000994">
    <property type="entry name" value="Pept_M24"/>
</dbReference>
<dbReference type="PANTHER" id="PTHR46112">
    <property type="entry name" value="AMINOPEPTIDASE"/>
    <property type="match status" value="1"/>
</dbReference>
<evidence type="ECO:0000313" key="2">
    <source>
        <dbReference type="EMBL" id="PIP62120.1"/>
    </source>
</evidence>
<dbReference type="Gene3D" id="3.90.230.10">
    <property type="entry name" value="Creatinase/methionine aminopeptidase superfamily"/>
    <property type="match status" value="1"/>
</dbReference>
<dbReference type="InterPro" id="IPR036005">
    <property type="entry name" value="Creatinase/aminopeptidase-like"/>
</dbReference>
<dbReference type="SUPFAM" id="SSF55920">
    <property type="entry name" value="Creatinase/aminopeptidase"/>
    <property type="match status" value="1"/>
</dbReference>
<feature type="domain" description="Peptidase M24" evidence="1">
    <location>
        <begin position="12"/>
        <end position="215"/>
    </location>
</feature>
<comment type="caution">
    <text evidence="2">The sequence shown here is derived from an EMBL/GenBank/DDBJ whole genome shotgun (WGS) entry which is preliminary data.</text>
</comment>
<dbReference type="Pfam" id="PF00557">
    <property type="entry name" value="Peptidase_M24"/>
    <property type="match status" value="1"/>
</dbReference>
<evidence type="ECO:0000259" key="1">
    <source>
        <dbReference type="Pfam" id="PF00557"/>
    </source>
</evidence>